<organism evidence="1 2">
    <name type="scientific">Pseudomonas mangiferae</name>
    <dbReference type="NCBI Taxonomy" id="2593654"/>
    <lineage>
        <taxon>Bacteria</taxon>
        <taxon>Pseudomonadati</taxon>
        <taxon>Pseudomonadota</taxon>
        <taxon>Gammaproteobacteria</taxon>
        <taxon>Pseudomonadales</taxon>
        <taxon>Pseudomonadaceae</taxon>
        <taxon>Pseudomonas</taxon>
    </lineage>
</organism>
<dbReference type="OrthoDB" id="3034735at2"/>
<accession>A0A553GTP3</accession>
<dbReference type="SUPFAM" id="SSF54909">
    <property type="entry name" value="Dimeric alpha+beta barrel"/>
    <property type="match status" value="1"/>
</dbReference>
<sequence>MTVPALHDDAFLHLVRVDIDPAHEAAFNRWYQEEHFPDLAACPGWTPLQRFVCLGEGPRYAALYKVEGPWAFETPQFLKVKGFGRFEPFVKNFTRLQLKHLP</sequence>
<keyword evidence="2" id="KW-1185">Reference proteome</keyword>
<name>A0A553GTP3_9PSED</name>
<evidence type="ECO:0000313" key="1">
    <source>
        <dbReference type="EMBL" id="TRX72831.1"/>
    </source>
</evidence>
<gene>
    <name evidence="1" type="ORF">FM069_20860</name>
</gene>
<reference evidence="1 2" key="1">
    <citation type="submission" date="2019-07" db="EMBL/GenBank/DDBJ databases">
        <title>Pseudomonas mangiferae sp. nov., isolated from bark of mango tree in Thailand.</title>
        <authorList>
            <person name="Srisuk N."/>
            <person name="Anurat P."/>
        </authorList>
    </citation>
    <scope>NUCLEOTIDE SEQUENCE [LARGE SCALE GENOMIC DNA]</scope>
    <source>
        <strain evidence="1 2">DMKU_BBB3-04</strain>
    </source>
</reference>
<protein>
    <recommendedName>
        <fullName evidence="3">DUF4286 domain-containing protein</fullName>
    </recommendedName>
</protein>
<dbReference type="AlphaFoldDB" id="A0A553GTP3"/>
<comment type="caution">
    <text evidence="1">The sequence shown here is derived from an EMBL/GenBank/DDBJ whole genome shotgun (WGS) entry which is preliminary data.</text>
</comment>
<dbReference type="EMBL" id="VJOY01000028">
    <property type="protein sequence ID" value="TRX72831.1"/>
    <property type="molecule type" value="Genomic_DNA"/>
</dbReference>
<proteinExistence type="predicted"/>
<dbReference type="RefSeq" id="WP_143490337.1">
    <property type="nucleotide sequence ID" value="NZ_VJOY01000028.1"/>
</dbReference>
<dbReference type="Proteomes" id="UP000315235">
    <property type="component" value="Unassembled WGS sequence"/>
</dbReference>
<dbReference type="InterPro" id="IPR011008">
    <property type="entry name" value="Dimeric_a/b-barrel"/>
</dbReference>
<evidence type="ECO:0000313" key="2">
    <source>
        <dbReference type="Proteomes" id="UP000315235"/>
    </source>
</evidence>
<evidence type="ECO:0008006" key="3">
    <source>
        <dbReference type="Google" id="ProtNLM"/>
    </source>
</evidence>